<proteinExistence type="predicted"/>
<sequence>MLGCLRTLSRMIGLEPLAAPTPAYIPPLGYNGLRLPARRLFLALLSDRRSFGLVECGLMR</sequence>
<dbReference type="Proteomes" id="UP000318081">
    <property type="component" value="Chromosome"/>
</dbReference>
<name>A0ABX5XIB0_9BACT</name>
<evidence type="ECO:0000313" key="1">
    <source>
        <dbReference type="EMBL" id="QDV81522.1"/>
    </source>
</evidence>
<protein>
    <submittedName>
        <fullName evidence="1">Uncharacterized protein</fullName>
    </submittedName>
</protein>
<dbReference type="EMBL" id="CP036432">
    <property type="protein sequence ID" value="QDV81522.1"/>
    <property type="molecule type" value="Genomic_DNA"/>
</dbReference>
<reference evidence="1 2" key="1">
    <citation type="submission" date="2019-02" db="EMBL/GenBank/DDBJ databases">
        <title>Deep-cultivation of Planctomycetes and their phenomic and genomic characterization uncovers novel biology.</title>
        <authorList>
            <person name="Wiegand S."/>
            <person name="Jogler M."/>
            <person name="Boedeker C."/>
            <person name="Pinto D."/>
            <person name="Vollmers J."/>
            <person name="Rivas-Marin E."/>
            <person name="Kohn T."/>
            <person name="Peeters S.H."/>
            <person name="Heuer A."/>
            <person name="Rast P."/>
            <person name="Oberbeckmann S."/>
            <person name="Bunk B."/>
            <person name="Jeske O."/>
            <person name="Meyerdierks A."/>
            <person name="Storesund J.E."/>
            <person name="Kallscheuer N."/>
            <person name="Luecker S."/>
            <person name="Lage O.M."/>
            <person name="Pohl T."/>
            <person name="Merkel B.J."/>
            <person name="Hornburger P."/>
            <person name="Mueller R.-W."/>
            <person name="Bruemmer F."/>
            <person name="Labrenz M."/>
            <person name="Spormann A.M."/>
            <person name="Op den Camp H."/>
            <person name="Overmann J."/>
            <person name="Amann R."/>
            <person name="Jetten M.S.M."/>
            <person name="Mascher T."/>
            <person name="Medema M.H."/>
            <person name="Devos D.P."/>
            <person name="Kaster A.-K."/>
            <person name="Ovreas L."/>
            <person name="Rohde M."/>
            <person name="Galperin M.Y."/>
            <person name="Jogler C."/>
        </authorList>
    </citation>
    <scope>NUCLEOTIDE SEQUENCE [LARGE SCALE GENOMIC DNA]</scope>
    <source>
        <strain evidence="1 2">TBK1r</strain>
    </source>
</reference>
<gene>
    <name evidence="1" type="ORF">TBK1r_04400</name>
</gene>
<accession>A0ABX5XIB0</accession>
<organism evidence="1 2">
    <name type="scientific">Stieleria magnilauensis</name>
    <dbReference type="NCBI Taxonomy" id="2527963"/>
    <lineage>
        <taxon>Bacteria</taxon>
        <taxon>Pseudomonadati</taxon>
        <taxon>Planctomycetota</taxon>
        <taxon>Planctomycetia</taxon>
        <taxon>Pirellulales</taxon>
        <taxon>Pirellulaceae</taxon>
        <taxon>Stieleria</taxon>
    </lineage>
</organism>
<evidence type="ECO:0000313" key="2">
    <source>
        <dbReference type="Proteomes" id="UP000318081"/>
    </source>
</evidence>
<keyword evidence="2" id="KW-1185">Reference proteome</keyword>